<dbReference type="EMBL" id="MSFO01000007">
    <property type="protein sequence ID" value="PLB46214.1"/>
    <property type="molecule type" value="Genomic_DNA"/>
</dbReference>
<evidence type="ECO:0000256" key="1">
    <source>
        <dbReference type="SAM" id="MobiDB-lite"/>
    </source>
</evidence>
<accession>A0A2I2G020</accession>
<dbReference type="GeneID" id="36562725"/>
<keyword evidence="2" id="KW-0812">Transmembrane</keyword>
<comment type="caution">
    <text evidence="3">The sequence shown here is derived from an EMBL/GenBank/DDBJ whole genome shotgun (WGS) entry which is preliminary data.</text>
</comment>
<feature type="region of interest" description="Disordered" evidence="1">
    <location>
        <begin position="70"/>
        <end position="94"/>
    </location>
</feature>
<organism evidence="3 4">
    <name type="scientific">Aspergillus steynii IBT 23096</name>
    <dbReference type="NCBI Taxonomy" id="1392250"/>
    <lineage>
        <taxon>Eukaryota</taxon>
        <taxon>Fungi</taxon>
        <taxon>Dikarya</taxon>
        <taxon>Ascomycota</taxon>
        <taxon>Pezizomycotina</taxon>
        <taxon>Eurotiomycetes</taxon>
        <taxon>Eurotiomycetidae</taxon>
        <taxon>Eurotiales</taxon>
        <taxon>Aspergillaceae</taxon>
        <taxon>Aspergillus</taxon>
        <taxon>Aspergillus subgen. Circumdati</taxon>
    </lineage>
</organism>
<feature type="region of interest" description="Disordered" evidence="1">
    <location>
        <begin position="1"/>
        <end position="43"/>
    </location>
</feature>
<feature type="transmembrane region" description="Helical" evidence="2">
    <location>
        <begin position="705"/>
        <end position="729"/>
    </location>
</feature>
<feature type="compositionally biased region" description="Polar residues" evidence="1">
    <location>
        <begin position="84"/>
        <end position="94"/>
    </location>
</feature>
<dbReference type="STRING" id="1392250.A0A2I2G020"/>
<evidence type="ECO:0000313" key="3">
    <source>
        <dbReference type="EMBL" id="PLB46214.1"/>
    </source>
</evidence>
<name>A0A2I2G020_9EURO</name>
<dbReference type="OrthoDB" id="4721035at2759"/>
<evidence type="ECO:0000256" key="2">
    <source>
        <dbReference type="SAM" id="Phobius"/>
    </source>
</evidence>
<proteinExistence type="predicted"/>
<keyword evidence="2" id="KW-1133">Transmembrane helix</keyword>
<feature type="transmembrane region" description="Helical" evidence="2">
    <location>
        <begin position="242"/>
        <end position="262"/>
    </location>
</feature>
<evidence type="ECO:0000313" key="4">
    <source>
        <dbReference type="Proteomes" id="UP000234275"/>
    </source>
</evidence>
<feature type="transmembrane region" description="Helical" evidence="2">
    <location>
        <begin position="178"/>
        <end position="201"/>
    </location>
</feature>
<dbReference type="AlphaFoldDB" id="A0A2I2G020"/>
<sequence>MSSGQPEQFSLPPISRSSHSRSDRPGTSWNPFDPISPSDRSYIRYERAHTPQEEEDVTAYAGLGINDSTQRLVSNRDSRGPDQATPTSDLFSPGFSEQQTLRSHYSRASFVDSEFNTTKCSCKKRVVQRRCSWVPITVLVLAIYSTIVSGIYFVVSWLRPRYGNSIGTDGGLRPSTASLLSAMFAKTIELAYVSVFVAFLGQFLSRRAIKKGSSGISISDLSMRTWIMQPASMIIHSQALRYSAWTVLGMLTLTATIVAMLYTTAAEALVSPKLLQGPHEDRTLTGNITAKFAWPDDLRNHCETVITHDIDPSETELDRGNTCLELQHVSQAYHNYHAYLSKWSTIDSQNNSTALVQDKRPPPVGTMFDNTTVTGAWIDQTDITELSKRYGRMVINVTAAMPHGGVVNAINNPQNGFHRPRISSEGNFDVKARLPSPAVNVLCAGMSAKELSPLIYEEWPHARFNPDNWTLDQHSDVPVYPSWLNRTVVDDLFRWGKEYNARPPIFGKFPEAYNTIVNGSVYFGDSLYLLGHAPTNRTPEYVLCSMKAKLSPRCSTRYSASIRGAAFSTKCDSLNDKWRYDEEYPDAPDGAWDADWKNIAHSWALALSLNTGITNGRASNSRVLMQLTPKNDTLSPKVPSVAEALAVMAGNTLILSSSNAPFVHFWNYTDISKEPKNATVPSPEPQYFRATVSVVGYQSSGTEKWHYVFFVILGLAFITSAFCLVYMVLIKGRQLTDFTDPQNLFTLAMNSPATSKLDGACGAGPYGEHLKEKWFVGMEPEDEHYYIRTKAEERTPLIPTARYSMRSMEAEDVMKPPTPAVEEYERVSSRRGWLSRWY</sequence>
<keyword evidence="4" id="KW-1185">Reference proteome</keyword>
<keyword evidence="2" id="KW-0472">Membrane</keyword>
<dbReference type="Proteomes" id="UP000234275">
    <property type="component" value="Unassembled WGS sequence"/>
</dbReference>
<feature type="transmembrane region" description="Helical" evidence="2">
    <location>
        <begin position="133"/>
        <end position="158"/>
    </location>
</feature>
<dbReference type="RefSeq" id="XP_024701516.1">
    <property type="nucleotide sequence ID" value="XM_024855019.1"/>
</dbReference>
<dbReference type="VEuPathDB" id="FungiDB:P170DRAFT_512761"/>
<reference evidence="3 4" key="1">
    <citation type="submission" date="2016-12" db="EMBL/GenBank/DDBJ databases">
        <title>The genomes of Aspergillus section Nigri reveals drivers in fungal speciation.</title>
        <authorList>
            <consortium name="DOE Joint Genome Institute"/>
            <person name="Vesth T.C."/>
            <person name="Nybo J."/>
            <person name="Theobald S."/>
            <person name="Brandl J."/>
            <person name="Frisvad J.C."/>
            <person name="Nielsen K.F."/>
            <person name="Lyhne E.K."/>
            <person name="Kogle M.E."/>
            <person name="Kuo A."/>
            <person name="Riley R."/>
            <person name="Clum A."/>
            <person name="Nolan M."/>
            <person name="Lipzen A."/>
            <person name="Salamov A."/>
            <person name="Henrissat B."/>
            <person name="Wiebenga A."/>
            <person name="De Vries R.P."/>
            <person name="Grigoriev I.V."/>
            <person name="Mortensen U.H."/>
            <person name="Andersen M.R."/>
            <person name="Baker S.E."/>
        </authorList>
    </citation>
    <scope>NUCLEOTIDE SEQUENCE [LARGE SCALE GENOMIC DNA]</scope>
    <source>
        <strain evidence="3 4">IBT 23096</strain>
    </source>
</reference>
<evidence type="ECO:0008006" key="5">
    <source>
        <dbReference type="Google" id="ProtNLM"/>
    </source>
</evidence>
<gene>
    <name evidence="3" type="ORF">P170DRAFT_512761</name>
</gene>
<protein>
    <recommendedName>
        <fullName evidence="5">Mcm2 3 5 family protein</fullName>
    </recommendedName>
</protein>